<sequence length="200" mass="21535">MTRAGRRAFVQTCAAAVLGGCALPAPEPVVTTSLIDQLPADLPHPGRAPLTLLVLAPQARPAYDTPRMAYSLRPHHLAYYSRNAWAESPPQMLKPLLVRALEATGRFQAVLVPPHAGASTHSLQVDVLELLQDFETQPPVLRVVLHAQLADAAQRVLASREFVARQPLAEASPAGGVRAANEAMARVVRELAVFVVEQAR</sequence>
<comment type="caution">
    <text evidence="2">The sequence shown here is derived from an EMBL/GenBank/DDBJ whole genome shotgun (WGS) entry which is preliminary data.</text>
</comment>
<dbReference type="InterPro" id="IPR005586">
    <property type="entry name" value="ABC_trans_aux"/>
</dbReference>
<dbReference type="SUPFAM" id="SSF159594">
    <property type="entry name" value="XCC0632-like"/>
    <property type="match status" value="1"/>
</dbReference>
<evidence type="ECO:0000313" key="2">
    <source>
        <dbReference type="EMBL" id="MBL0427441.1"/>
    </source>
</evidence>
<dbReference type="EMBL" id="JAEQND010000011">
    <property type="protein sequence ID" value="MBL0427441.1"/>
    <property type="molecule type" value="Genomic_DNA"/>
</dbReference>
<evidence type="ECO:0000313" key="3">
    <source>
        <dbReference type="Proteomes" id="UP000622707"/>
    </source>
</evidence>
<dbReference type="RefSeq" id="WP_201692064.1">
    <property type="nucleotide sequence ID" value="NZ_JAEQND010000011.1"/>
</dbReference>
<dbReference type="PROSITE" id="PS51257">
    <property type="entry name" value="PROKAR_LIPOPROTEIN"/>
    <property type="match status" value="1"/>
</dbReference>
<protein>
    <submittedName>
        <fullName evidence="2">Membrane integrity-associated transporter subunit PqiC</fullName>
    </submittedName>
</protein>
<name>A0ABS1JUA8_9BURK</name>
<gene>
    <name evidence="2" type="ORF">JI746_20175</name>
</gene>
<dbReference type="Gene3D" id="3.40.50.10610">
    <property type="entry name" value="ABC-type transport auxiliary lipoprotein component"/>
    <property type="match status" value="1"/>
</dbReference>
<dbReference type="Proteomes" id="UP000622707">
    <property type="component" value="Unassembled WGS sequence"/>
</dbReference>
<organism evidence="2 3">
    <name type="scientific">Ramlibacter alkalitolerans</name>
    <dbReference type="NCBI Taxonomy" id="2039631"/>
    <lineage>
        <taxon>Bacteria</taxon>
        <taxon>Pseudomonadati</taxon>
        <taxon>Pseudomonadota</taxon>
        <taxon>Betaproteobacteria</taxon>
        <taxon>Burkholderiales</taxon>
        <taxon>Comamonadaceae</taxon>
        <taxon>Ramlibacter</taxon>
    </lineage>
</organism>
<feature type="domain" description="ABC-type transport auxiliary lipoprotein component" evidence="1">
    <location>
        <begin position="37"/>
        <end position="192"/>
    </location>
</feature>
<accession>A0ABS1JUA8</accession>
<proteinExistence type="predicted"/>
<dbReference type="Pfam" id="PF03886">
    <property type="entry name" value="ABC_trans_aux"/>
    <property type="match status" value="1"/>
</dbReference>
<keyword evidence="3" id="KW-1185">Reference proteome</keyword>
<reference evidence="2 3" key="1">
    <citation type="journal article" date="2017" name="Int. J. Syst. Evol. Microbiol.">
        <title>Ramlibacter alkalitolerans sp. nov., alkali-tolerant bacterium isolated from soil of ginseng.</title>
        <authorList>
            <person name="Lee D.H."/>
            <person name="Cha C.J."/>
        </authorList>
    </citation>
    <scope>NUCLEOTIDE SEQUENCE [LARGE SCALE GENOMIC DNA]</scope>
    <source>
        <strain evidence="2 3">KACC 19305</strain>
    </source>
</reference>
<evidence type="ECO:0000259" key="1">
    <source>
        <dbReference type="Pfam" id="PF03886"/>
    </source>
</evidence>